<dbReference type="AlphaFoldDB" id="A0A015YAX4"/>
<sequence length="56" mass="6939">METIEKKLCMVLWRTPLIRFKVINSLFSHILRAQRYKTKKPKTVFRFVYFILLTKY</sequence>
<dbReference type="EMBL" id="JGDM01000075">
    <property type="protein sequence ID" value="EXZ43595.1"/>
    <property type="molecule type" value="Genomic_DNA"/>
</dbReference>
<gene>
    <name evidence="1" type="ORF">M076_3275</name>
</gene>
<accession>A0A015YAX4</accession>
<proteinExistence type="predicted"/>
<name>A0A015YAX4_BACFG</name>
<dbReference type="Proteomes" id="UP000022272">
    <property type="component" value="Unassembled WGS sequence"/>
</dbReference>
<organism evidence="1 2">
    <name type="scientific">Bacteroides fragilis str. 2-F-2 #4</name>
    <dbReference type="NCBI Taxonomy" id="1339280"/>
    <lineage>
        <taxon>Bacteria</taxon>
        <taxon>Pseudomonadati</taxon>
        <taxon>Bacteroidota</taxon>
        <taxon>Bacteroidia</taxon>
        <taxon>Bacteroidales</taxon>
        <taxon>Bacteroidaceae</taxon>
        <taxon>Bacteroides</taxon>
    </lineage>
</organism>
<evidence type="ECO:0000313" key="1">
    <source>
        <dbReference type="EMBL" id="EXZ43595.1"/>
    </source>
</evidence>
<protein>
    <submittedName>
        <fullName evidence="1">Uncharacterized protein</fullName>
    </submittedName>
</protein>
<comment type="caution">
    <text evidence="1">The sequence shown here is derived from an EMBL/GenBank/DDBJ whole genome shotgun (WGS) entry which is preliminary data.</text>
</comment>
<reference evidence="1 2" key="1">
    <citation type="submission" date="2014-02" db="EMBL/GenBank/DDBJ databases">
        <authorList>
            <person name="Sears C."/>
            <person name="Carroll K."/>
            <person name="Sack B.R."/>
            <person name="Qadri F."/>
            <person name="Myers L.L."/>
            <person name="Chung G.-T."/>
            <person name="Escheverria P."/>
            <person name="Fraser C.M."/>
            <person name="Sadzewicz L."/>
            <person name="Shefchek K.A."/>
            <person name="Tallon L."/>
            <person name="Das S.P."/>
            <person name="Daugherty S."/>
            <person name="Mongodin E.F."/>
        </authorList>
    </citation>
    <scope>NUCLEOTIDE SEQUENCE [LARGE SCALE GENOMIC DNA]</scope>
    <source>
        <strain evidence="1 2">2-F-2 #4</strain>
    </source>
</reference>
<evidence type="ECO:0000313" key="2">
    <source>
        <dbReference type="Proteomes" id="UP000022272"/>
    </source>
</evidence>